<comment type="caution">
    <text evidence="1">The sequence shown here is derived from an EMBL/GenBank/DDBJ whole genome shotgun (WGS) entry which is preliminary data.</text>
</comment>
<reference evidence="2" key="1">
    <citation type="journal article" date="2019" name="Int. J. Syst. Evol. Microbiol.">
        <title>The Global Catalogue of Microorganisms (GCM) 10K type strain sequencing project: providing services to taxonomists for standard genome sequencing and annotation.</title>
        <authorList>
            <consortium name="The Broad Institute Genomics Platform"/>
            <consortium name="The Broad Institute Genome Sequencing Center for Infectious Disease"/>
            <person name="Wu L."/>
            <person name="Ma J."/>
        </authorList>
    </citation>
    <scope>NUCLEOTIDE SEQUENCE [LARGE SCALE GENOMIC DNA]</scope>
    <source>
        <strain evidence="2">CCUG 57263</strain>
    </source>
</reference>
<organism evidence="1 2">
    <name type="scientific">Paenibacillus residui</name>
    <dbReference type="NCBI Taxonomy" id="629724"/>
    <lineage>
        <taxon>Bacteria</taxon>
        <taxon>Bacillati</taxon>
        <taxon>Bacillota</taxon>
        <taxon>Bacilli</taxon>
        <taxon>Bacillales</taxon>
        <taxon>Paenibacillaceae</taxon>
        <taxon>Paenibacillus</taxon>
    </lineage>
</organism>
<protein>
    <submittedName>
        <fullName evidence="1">Uncharacterized protein</fullName>
    </submittedName>
</protein>
<evidence type="ECO:0000313" key="1">
    <source>
        <dbReference type="EMBL" id="MFD0871038.1"/>
    </source>
</evidence>
<feature type="non-terminal residue" evidence="1">
    <location>
        <position position="1"/>
    </location>
</feature>
<dbReference type="RefSeq" id="WP_379289910.1">
    <property type="nucleotide sequence ID" value="NZ_JBHTIU010000070.1"/>
</dbReference>
<sequence>IPLTPCHTWHQARISGAKVELHTCRSSAEMEILSLRQHSYTTALAWQSFESSLLYYLENPSILPSAGIVASGAARLTVFCTGRFKRMGENDQTNWINYS</sequence>
<keyword evidence="2" id="KW-1185">Reference proteome</keyword>
<evidence type="ECO:0000313" key="2">
    <source>
        <dbReference type="Proteomes" id="UP001597120"/>
    </source>
</evidence>
<proteinExistence type="predicted"/>
<dbReference type="EMBL" id="JBHTIU010000070">
    <property type="protein sequence ID" value="MFD0871038.1"/>
    <property type="molecule type" value="Genomic_DNA"/>
</dbReference>
<accession>A0ABW3DFD6</accession>
<dbReference type="Proteomes" id="UP001597120">
    <property type="component" value="Unassembled WGS sequence"/>
</dbReference>
<name>A0ABW3DFD6_9BACL</name>
<gene>
    <name evidence="1" type="ORF">ACFQ03_18010</name>
</gene>